<dbReference type="Proteomes" id="UP001381693">
    <property type="component" value="Unassembled WGS sequence"/>
</dbReference>
<accession>A0AAN8WTD7</accession>
<sequence>MRTWRVTEGKIYRIIECRICKYEIKPATGAVQDFQDTNTNDGSFQICGQALKTHIFKKIEHCILKDLERITNATNSTDERKDGNVNGGYRLENWQVNSHQMDDKNGRWLVGRRGGMRELSV</sequence>
<organism evidence="1 2">
    <name type="scientific">Halocaridina rubra</name>
    <name type="common">Hawaiian red shrimp</name>
    <dbReference type="NCBI Taxonomy" id="373956"/>
    <lineage>
        <taxon>Eukaryota</taxon>
        <taxon>Metazoa</taxon>
        <taxon>Ecdysozoa</taxon>
        <taxon>Arthropoda</taxon>
        <taxon>Crustacea</taxon>
        <taxon>Multicrustacea</taxon>
        <taxon>Malacostraca</taxon>
        <taxon>Eumalacostraca</taxon>
        <taxon>Eucarida</taxon>
        <taxon>Decapoda</taxon>
        <taxon>Pleocyemata</taxon>
        <taxon>Caridea</taxon>
        <taxon>Atyoidea</taxon>
        <taxon>Atyidae</taxon>
        <taxon>Halocaridina</taxon>
    </lineage>
</organism>
<dbReference type="AlphaFoldDB" id="A0AAN8WTD7"/>
<evidence type="ECO:0000313" key="2">
    <source>
        <dbReference type="Proteomes" id="UP001381693"/>
    </source>
</evidence>
<gene>
    <name evidence="1" type="ORF">SK128_016061</name>
</gene>
<reference evidence="1 2" key="1">
    <citation type="submission" date="2023-11" db="EMBL/GenBank/DDBJ databases">
        <title>Halocaridina rubra genome assembly.</title>
        <authorList>
            <person name="Smith C."/>
        </authorList>
    </citation>
    <scope>NUCLEOTIDE SEQUENCE [LARGE SCALE GENOMIC DNA]</scope>
    <source>
        <strain evidence="1">EP-1</strain>
        <tissue evidence="1">Whole</tissue>
    </source>
</reference>
<proteinExistence type="predicted"/>
<dbReference type="EMBL" id="JAXCGZ010015622">
    <property type="protein sequence ID" value="KAK7069986.1"/>
    <property type="molecule type" value="Genomic_DNA"/>
</dbReference>
<keyword evidence="2" id="KW-1185">Reference proteome</keyword>
<name>A0AAN8WTD7_HALRR</name>
<protein>
    <submittedName>
        <fullName evidence="1">Uncharacterized protein</fullName>
    </submittedName>
</protein>
<evidence type="ECO:0000313" key="1">
    <source>
        <dbReference type="EMBL" id="KAK7069986.1"/>
    </source>
</evidence>
<comment type="caution">
    <text evidence="1">The sequence shown here is derived from an EMBL/GenBank/DDBJ whole genome shotgun (WGS) entry which is preliminary data.</text>
</comment>